<feature type="transmembrane region" description="Helical" evidence="7">
    <location>
        <begin position="381"/>
        <end position="403"/>
    </location>
</feature>
<gene>
    <name evidence="8" type="ORF">JN10_2275</name>
</gene>
<dbReference type="STRING" id="476157.GCA_001663155_00951"/>
<evidence type="ECO:0000256" key="7">
    <source>
        <dbReference type="SAM" id="Phobius"/>
    </source>
</evidence>
<accession>A0A562UM97</accession>
<dbReference type="GO" id="GO:0005384">
    <property type="term" value="F:manganese ion transmembrane transporter activity"/>
    <property type="evidence" value="ECO:0007669"/>
    <property type="project" value="TreeGrafter"/>
</dbReference>
<dbReference type="PANTHER" id="PTHR11706:SF33">
    <property type="entry name" value="NATURAL RESISTANCE-ASSOCIATED MACROPHAGE PROTEIN 2"/>
    <property type="match status" value="1"/>
</dbReference>
<reference evidence="8 9" key="1">
    <citation type="submission" date="2019-07" db="EMBL/GenBank/DDBJ databases">
        <title>Genomic Encyclopedia of Archaeal and Bacterial Type Strains, Phase II (KMG-II): from individual species to whole genera.</title>
        <authorList>
            <person name="Goeker M."/>
        </authorList>
    </citation>
    <scope>NUCLEOTIDE SEQUENCE [LARGE SCALE GENOMIC DNA]</scope>
    <source>
        <strain evidence="8 9">ATCC BAA-2084</strain>
    </source>
</reference>
<evidence type="ECO:0000256" key="6">
    <source>
        <dbReference type="ARBA" id="ARBA00023136"/>
    </source>
</evidence>
<dbReference type="GO" id="GO:0005886">
    <property type="term" value="C:plasma membrane"/>
    <property type="evidence" value="ECO:0007669"/>
    <property type="project" value="TreeGrafter"/>
</dbReference>
<evidence type="ECO:0000256" key="2">
    <source>
        <dbReference type="ARBA" id="ARBA00022448"/>
    </source>
</evidence>
<comment type="caution">
    <text evidence="8">The sequence shown here is derived from an EMBL/GenBank/DDBJ whole genome shotgun (WGS) entry which is preliminary data.</text>
</comment>
<keyword evidence="9" id="KW-1185">Reference proteome</keyword>
<sequence length="409" mass="41738">MIGKLREIGRNIGPGAMVTAAFIGPGTVTTSTLAGANFGYALLWALLFATVGTIVLQEMAARLGVVTRRGLGDALADLFHESVWRWPLIALVGAALYMGNAAYEGGNLAGAALGLSAIAGESKAAFQGSIGVISLLAAVLLASGSYRHIERVLIALVMVMALAFVATFLIVQPDLGAMFGGMFLPSIPDGALMTVVALIGTTVVPYNLFLHASAVRNRFSGPEDLPVARADTVVTIGIGGLIAMLVVATASASLFTAGIAVASAADMAAQFEPLFGANAKYLMGLGLFAAGLTSAITAPLATGYAMSEILGVSEAAKPNVLRWVALSVIIIGAVLSLTGIRPVTIILFAQFANGILLPVIAGFLLYAMNQERLLGKYVNKVVANVAGVAVLVIAAGLGVRSILSALGAI</sequence>
<feature type="transmembrane region" description="Helical" evidence="7">
    <location>
        <begin position="320"/>
        <end position="340"/>
    </location>
</feature>
<feature type="transmembrane region" description="Helical" evidence="7">
    <location>
        <begin position="281"/>
        <end position="300"/>
    </location>
</feature>
<evidence type="ECO:0000256" key="4">
    <source>
        <dbReference type="ARBA" id="ARBA00022847"/>
    </source>
</evidence>
<keyword evidence="2" id="KW-0813">Transport</keyword>
<feature type="transmembrane region" description="Helical" evidence="7">
    <location>
        <begin position="82"/>
        <end position="103"/>
    </location>
</feature>
<dbReference type="RefSeq" id="WP_067598026.1">
    <property type="nucleotide sequence ID" value="NZ_CP015963.1"/>
</dbReference>
<dbReference type="OrthoDB" id="9787548at2"/>
<dbReference type="GO" id="GO:0034755">
    <property type="term" value="P:iron ion transmembrane transport"/>
    <property type="evidence" value="ECO:0007669"/>
    <property type="project" value="TreeGrafter"/>
</dbReference>
<dbReference type="PANTHER" id="PTHR11706">
    <property type="entry name" value="SOLUTE CARRIER PROTEIN FAMILY 11 MEMBER"/>
    <property type="match status" value="1"/>
</dbReference>
<dbReference type="PRINTS" id="PR00447">
    <property type="entry name" value="NATRESASSCMP"/>
</dbReference>
<dbReference type="Pfam" id="PF01566">
    <property type="entry name" value="Nramp"/>
    <property type="match status" value="1"/>
</dbReference>
<evidence type="ECO:0000313" key="8">
    <source>
        <dbReference type="EMBL" id="TWJ06739.1"/>
    </source>
</evidence>
<evidence type="ECO:0000256" key="5">
    <source>
        <dbReference type="ARBA" id="ARBA00022989"/>
    </source>
</evidence>
<feature type="transmembrane region" description="Helical" evidence="7">
    <location>
        <begin position="346"/>
        <end position="369"/>
    </location>
</feature>
<dbReference type="InterPro" id="IPR001046">
    <property type="entry name" value="NRAMP_fam"/>
</dbReference>
<feature type="transmembrane region" description="Helical" evidence="7">
    <location>
        <begin position="123"/>
        <end position="141"/>
    </location>
</feature>
<feature type="transmembrane region" description="Helical" evidence="7">
    <location>
        <begin position="191"/>
        <end position="212"/>
    </location>
</feature>
<evidence type="ECO:0000256" key="3">
    <source>
        <dbReference type="ARBA" id="ARBA00022692"/>
    </source>
</evidence>
<keyword evidence="3 7" id="KW-0812">Transmembrane</keyword>
<dbReference type="GO" id="GO:0015086">
    <property type="term" value="F:cadmium ion transmembrane transporter activity"/>
    <property type="evidence" value="ECO:0007669"/>
    <property type="project" value="TreeGrafter"/>
</dbReference>
<organism evidence="8 9">
    <name type="scientific">Altererythrobacter ishigakiensis</name>
    <dbReference type="NCBI Taxonomy" id="476157"/>
    <lineage>
        <taxon>Bacteria</taxon>
        <taxon>Pseudomonadati</taxon>
        <taxon>Pseudomonadota</taxon>
        <taxon>Alphaproteobacteria</taxon>
        <taxon>Sphingomonadales</taxon>
        <taxon>Erythrobacteraceae</taxon>
        <taxon>Altererythrobacter</taxon>
    </lineage>
</organism>
<evidence type="ECO:0000256" key="1">
    <source>
        <dbReference type="ARBA" id="ARBA00004141"/>
    </source>
</evidence>
<feature type="transmembrane region" description="Helical" evidence="7">
    <location>
        <begin position="233"/>
        <end position="261"/>
    </location>
</feature>
<keyword evidence="4" id="KW-0769">Symport</keyword>
<evidence type="ECO:0000313" key="9">
    <source>
        <dbReference type="Proteomes" id="UP000320547"/>
    </source>
</evidence>
<feature type="transmembrane region" description="Helical" evidence="7">
    <location>
        <begin position="40"/>
        <end position="61"/>
    </location>
</feature>
<keyword evidence="6 7" id="KW-0472">Membrane</keyword>
<comment type="subcellular location">
    <subcellularLocation>
        <location evidence="1">Membrane</location>
        <topology evidence="1">Multi-pass membrane protein</topology>
    </subcellularLocation>
</comment>
<dbReference type="Proteomes" id="UP000320547">
    <property type="component" value="Unassembled WGS sequence"/>
</dbReference>
<feature type="transmembrane region" description="Helical" evidence="7">
    <location>
        <begin position="12"/>
        <end position="34"/>
    </location>
</feature>
<dbReference type="NCBIfam" id="NF037982">
    <property type="entry name" value="Nramp_1"/>
    <property type="match status" value="1"/>
</dbReference>
<dbReference type="GO" id="GO:0015293">
    <property type="term" value="F:symporter activity"/>
    <property type="evidence" value="ECO:0007669"/>
    <property type="project" value="UniProtKB-KW"/>
</dbReference>
<feature type="transmembrane region" description="Helical" evidence="7">
    <location>
        <begin position="153"/>
        <end position="171"/>
    </location>
</feature>
<name>A0A562UM97_9SPHN</name>
<protein>
    <submittedName>
        <fullName evidence="8">NRAMP (Natural resistance-associated macrophage protein)-like metal ion transporter</fullName>
    </submittedName>
</protein>
<dbReference type="EMBL" id="VLLK01000002">
    <property type="protein sequence ID" value="TWJ06739.1"/>
    <property type="molecule type" value="Genomic_DNA"/>
</dbReference>
<keyword evidence="5 7" id="KW-1133">Transmembrane helix</keyword>
<proteinExistence type="predicted"/>
<dbReference type="AlphaFoldDB" id="A0A562UM97"/>